<keyword evidence="9" id="KW-1185">Reference proteome</keyword>
<keyword evidence="7" id="KW-0503">Monooxygenase</keyword>
<dbReference type="SUPFAM" id="SSF48264">
    <property type="entry name" value="Cytochrome P450"/>
    <property type="match status" value="1"/>
</dbReference>
<dbReference type="Gene3D" id="1.10.630.10">
    <property type="entry name" value="Cytochrome P450"/>
    <property type="match status" value="1"/>
</dbReference>
<sequence length="488" mass="55050">MFIDFLAICIGLTALLFIGYRKGASWITHKSLKHIPSVNFSRFGSWGDAFMFLTSGHRYISRGCEMYPNAVFKVRRLDGWICIVNGSLIEELQAMPSSVASLHLAAHETLRGDYTLGSQITFNSYHIPLVSRLTRNLNKLYQDIFNEIQDTLVTHIGDASASINATRLITDVVGRTSNRIFVGDSLCRNEKYVSLNIRFAAEVMKVSTVLNLCPKFIRPFVSRLFSNIPDYVEAVTQLLTPIITARLDMREKYGAGHDGEPLNDELISQGDERAPHMLARRILALNFAAIHTSSISMLHALYHFTANQEYVKELRAEIDRVVNESGWSLESISSMHLLDSFLRESQRYEGLGPLSMTRKALQPFSLSNGTYIPAGTLLYVPSNVVHQDPRNYSNPEVFDPWRYVDKGGSGSRLEFTRADPTYLPFGLGRHACPGRFFAACEIKTTLAYILHNYDVAFDDGIDGRPDNLSFFLNTIPSPYAKIRFSKRF</sequence>
<accession>A0A0D7AP78</accession>
<dbReference type="InterPro" id="IPR002401">
    <property type="entry name" value="Cyt_P450_E_grp-I"/>
</dbReference>
<evidence type="ECO:0000256" key="3">
    <source>
        <dbReference type="ARBA" id="ARBA00022723"/>
    </source>
</evidence>
<evidence type="ECO:0000256" key="1">
    <source>
        <dbReference type="ARBA" id="ARBA00001971"/>
    </source>
</evidence>
<evidence type="ECO:0000256" key="6">
    <source>
        <dbReference type="PIRSR" id="PIRSR602401-1"/>
    </source>
</evidence>
<evidence type="ECO:0000313" key="8">
    <source>
        <dbReference type="EMBL" id="KIY52578.1"/>
    </source>
</evidence>
<dbReference type="PROSITE" id="PS00086">
    <property type="entry name" value="CYTOCHROME_P450"/>
    <property type="match status" value="1"/>
</dbReference>
<gene>
    <name evidence="8" type="ORF">FISHEDRAFT_63758</name>
</gene>
<evidence type="ECO:0000256" key="4">
    <source>
        <dbReference type="ARBA" id="ARBA00023002"/>
    </source>
</evidence>
<name>A0A0D7AP78_9AGAR</name>
<dbReference type="InterPro" id="IPR017972">
    <property type="entry name" value="Cyt_P450_CS"/>
</dbReference>
<keyword evidence="6 7" id="KW-0349">Heme</keyword>
<dbReference type="CDD" id="cd11041">
    <property type="entry name" value="CYP503A1-like"/>
    <property type="match status" value="1"/>
</dbReference>
<dbReference type="AlphaFoldDB" id="A0A0D7AP78"/>
<dbReference type="GO" id="GO:0020037">
    <property type="term" value="F:heme binding"/>
    <property type="evidence" value="ECO:0007669"/>
    <property type="project" value="InterPro"/>
</dbReference>
<dbReference type="EMBL" id="KN881639">
    <property type="protein sequence ID" value="KIY52578.1"/>
    <property type="molecule type" value="Genomic_DNA"/>
</dbReference>
<dbReference type="InterPro" id="IPR001128">
    <property type="entry name" value="Cyt_P450"/>
</dbReference>
<comment type="similarity">
    <text evidence="2 7">Belongs to the cytochrome P450 family.</text>
</comment>
<feature type="binding site" description="axial binding residue" evidence="6">
    <location>
        <position position="432"/>
    </location>
    <ligand>
        <name>heme</name>
        <dbReference type="ChEBI" id="CHEBI:30413"/>
    </ligand>
    <ligandPart>
        <name>Fe</name>
        <dbReference type="ChEBI" id="CHEBI:18248"/>
    </ligandPart>
</feature>
<keyword evidence="5 6" id="KW-0408">Iron</keyword>
<dbReference type="InterPro" id="IPR036396">
    <property type="entry name" value="Cyt_P450_sf"/>
</dbReference>
<keyword evidence="4 7" id="KW-0560">Oxidoreductase</keyword>
<evidence type="ECO:0000256" key="7">
    <source>
        <dbReference type="RuleBase" id="RU000461"/>
    </source>
</evidence>
<dbReference type="PANTHER" id="PTHR46206">
    <property type="entry name" value="CYTOCHROME P450"/>
    <property type="match status" value="1"/>
</dbReference>
<dbReference type="PRINTS" id="PR00463">
    <property type="entry name" value="EP450I"/>
</dbReference>
<dbReference type="GO" id="GO:0016705">
    <property type="term" value="F:oxidoreductase activity, acting on paired donors, with incorporation or reduction of molecular oxygen"/>
    <property type="evidence" value="ECO:0007669"/>
    <property type="project" value="InterPro"/>
</dbReference>
<proteinExistence type="inferred from homology"/>
<comment type="cofactor">
    <cofactor evidence="1 6">
        <name>heme</name>
        <dbReference type="ChEBI" id="CHEBI:30413"/>
    </cofactor>
</comment>
<dbReference type="GO" id="GO:0004497">
    <property type="term" value="F:monooxygenase activity"/>
    <property type="evidence" value="ECO:0007669"/>
    <property type="project" value="UniProtKB-KW"/>
</dbReference>
<organism evidence="8 9">
    <name type="scientific">Fistulina hepatica ATCC 64428</name>
    <dbReference type="NCBI Taxonomy" id="1128425"/>
    <lineage>
        <taxon>Eukaryota</taxon>
        <taxon>Fungi</taxon>
        <taxon>Dikarya</taxon>
        <taxon>Basidiomycota</taxon>
        <taxon>Agaricomycotina</taxon>
        <taxon>Agaricomycetes</taxon>
        <taxon>Agaricomycetidae</taxon>
        <taxon>Agaricales</taxon>
        <taxon>Fistulinaceae</taxon>
        <taxon>Fistulina</taxon>
    </lineage>
</organism>
<dbReference type="GO" id="GO:0005506">
    <property type="term" value="F:iron ion binding"/>
    <property type="evidence" value="ECO:0007669"/>
    <property type="project" value="InterPro"/>
</dbReference>
<evidence type="ECO:0000256" key="5">
    <source>
        <dbReference type="ARBA" id="ARBA00023004"/>
    </source>
</evidence>
<evidence type="ECO:0000313" key="9">
    <source>
        <dbReference type="Proteomes" id="UP000054144"/>
    </source>
</evidence>
<dbReference type="Proteomes" id="UP000054144">
    <property type="component" value="Unassembled WGS sequence"/>
</dbReference>
<dbReference type="Pfam" id="PF00067">
    <property type="entry name" value="p450"/>
    <property type="match status" value="1"/>
</dbReference>
<dbReference type="OrthoDB" id="1844152at2759"/>
<evidence type="ECO:0000256" key="2">
    <source>
        <dbReference type="ARBA" id="ARBA00010617"/>
    </source>
</evidence>
<protein>
    <submittedName>
        <fullName evidence="8">Cytochrome P450</fullName>
    </submittedName>
</protein>
<keyword evidence="3 6" id="KW-0479">Metal-binding</keyword>
<reference evidence="8 9" key="1">
    <citation type="journal article" date="2015" name="Fungal Genet. Biol.">
        <title>Evolution of novel wood decay mechanisms in Agaricales revealed by the genome sequences of Fistulina hepatica and Cylindrobasidium torrendii.</title>
        <authorList>
            <person name="Floudas D."/>
            <person name="Held B.W."/>
            <person name="Riley R."/>
            <person name="Nagy L.G."/>
            <person name="Koehler G."/>
            <person name="Ransdell A.S."/>
            <person name="Younus H."/>
            <person name="Chow J."/>
            <person name="Chiniquy J."/>
            <person name="Lipzen A."/>
            <person name="Tritt A."/>
            <person name="Sun H."/>
            <person name="Haridas S."/>
            <person name="LaButti K."/>
            <person name="Ohm R.A."/>
            <person name="Kues U."/>
            <person name="Blanchette R.A."/>
            <person name="Grigoriev I.V."/>
            <person name="Minto R.E."/>
            <person name="Hibbett D.S."/>
        </authorList>
    </citation>
    <scope>NUCLEOTIDE SEQUENCE [LARGE SCALE GENOMIC DNA]</scope>
    <source>
        <strain evidence="8 9">ATCC 64428</strain>
    </source>
</reference>